<dbReference type="EMBL" id="CSTE01000002">
    <property type="protein sequence ID" value="CQR49972.1"/>
    <property type="molecule type" value="Genomic_DNA"/>
</dbReference>
<evidence type="ECO:0000313" key="3">
    <source>
        <dbReference type="EMBL" id="CQR49972.1"/>
    </source>
</evidence>
<organism evidence="3 4">
    <name type="scientific">Haloferax massiliensis</name>
    <dbReference type="NCBI Taxonomy" id="1476858"/>
    <lineage>
        <taxon>Archaea</taxon>
        <taxon>Methanobacteriati</taxon>
        <taxon>Methanobacteriota</taxon>
        <taxon>Stenosarchaea group</taxon>
        <taxon>Halobacteria</taxon>
        <taxon>Halobacteriales</taxon>
        <taxon>Haloferacaceae</taxon>
        <taxon>Haloferax</taxon>
    </lineage>
</organism>
<dbReference type="PANTHER" id="PTHR45947:SF3">
    <property type="entry name" value="SULFOQUINOVOSYL TRANSFERASE SQD2"/>
    <property type="match status" value="1"/>
</dbReference>
<dbReference type="AlphaFoldDB" id="A0A0D6JPY1"/>
<dbReference type="RefSeq" id="WP_089777847.1">
    <property type="nucleotide sequence ID" value="NZ_CABLRR010000002.1"/>
</dbReference>
<dbReference type="Gene3D" id="3.40.50.2000">
    <property type="entry name" value="Glycogen Phosphorylase B"/>
    <property type="match status" value="2"/>
</dbReference>
<dbReference type="PANTHER" id="PTHR45947">
    <property type="entry name" value="SULFOQUINOVOSYL TRANSFERASE SQD2"/>
    <property type="match status" value="1"/>
</dbReference>
<evidence type="ECO:0000259" key="2">
    <source>
        <dbReference type="Pfam" id="PF13439"/>
    </source>
</evidence>
<dbReference type="Pfam" id="PF00534">
    <property type="entry name" value="Glycos_transf_1"/>
    <property type="match status" value="1"/>
</dbReference>
<reference evidence="4" key="1">
    <citation type="submission" date="2015-03" db="EMBL/GenBank/DDBJ databases">
        <authorList>
            <person name="Urmite Genomes"/>
        </authorList>
    </citation>
    <scope>NUCLEOTIDE SEQUENCE [LARGE SCALE GENOMIC DNA]</scope>
    <source>
        <strain evidence="4">Arc-Hr</strain>
    </source>
</reference>
<dbReference type="Proteomes" id="UP000198902">
    <property type="component" value="Unassembled WGS sequence"/>
</dbReference>
<evidence type="ECO:0000259" key="1">
    <source>
        <dbReference type="Pfam" id="PF00534"/>
    </source>
</evidence>
<keyword evidence="4" id="KW-1185">Reference proteome</keyword>
<dbReference type="InterPro" id="IPR001296">
    <property type="entry name" value="Glyco_trans_1"/>
</dbReference>
<dbReference type="GO" id="GO:0016757">
    <property type="term" value="F:glycosyltransferase activity"/>
    <property type="evidence" value="ECO:0007669"/>
    <property type="project" value="InterPro"/>
</dbReference>
<protein>
    <submittedName>
        <fullName evidence="3">Glycogen synthase</fullName>
    </submittedName>
</protein>
<sequence length="375" mass="41954">MRVAIITPRYPPVVHGGGEISVQLLANELSPHVDRVEVFSFDGADARSVDGIRVHRFRSLPHQIMECSNLLAYLPLRRKFKQLESFDVLHSYNIVLNPIVGRLSSQMGVPSVATLNSYDLLPKSAFGIKAPPKRHLYELLSMGTTGRIIRSETKQINRFITLSDASRTIYRENGFQDVPIDVVPNMLDPSFEVPESGTDSNSFQLLFVGSLIREKGVKYLIESLSHLSSDISLRVVGTGDQRQPLESLANRLGVNSRVDFTGQIPYEQLRQYYTDADLFVHPGIWPEPFGRTLLEAMQAGLPVVATNLGGPAEIVQQDELLCPPRNAKKLAETISLARDRSGDGVQNQAYVYKRYSPETVIDEICDVYRLAMDRQ</sequence>
<name>A0A0D6JPY1_9EURY</name>
<dbReference type="Pfam" id="PF13439">
    <property type="entry name" value="Glyco_transf_4"/>
    <property type="match status" value="1"/>
</dbReference>
<dbReference type="InterPro" id="IPR028098">
    <property type="entry name" value="Glyco_trans_4-like_N"/>
</dbReference>
<dbReference type="CDD" id="cd03801">
    <property type="entry name" value="GT4_PimA-like"/>
    <property type="match status" value="1"/>
</dbReference>
<evidence type="ECO:0000313" key="4">
    <source>
        <dbReference type="Proteomes" id="UP000198902"/>
    </source>
</evidence>
<feature type="domain" description="Glycosyltransferase subfamily 4-like N-terminal" evidence="2">
    <location>
        <begin position="16"/>
        <end position="190"/>
    </location>
</feature>
<dbReference type="OrthoDB" id="132546at2157"/>
<dbReference type="SUPFAM" id="SSF53756">
    <property type="entry name" value="UDP-Glycosyltransferase/glycogen phosphorylase"/>
    <property type="match status" value="1"/>
</dbReference>
<proteinExistence type="predicted"/>
<gene>
    <name evidence="3" type="ORF">BN996_01448</name>
</gene>
<feature type="domain" description="Glycosyl transferase family 1" evidence="1">
    <location>
        <begin position="195"/>
        <end position="336"/>
    </location>
</feature>
<accession>A0A0D6JPY1</accession>
<dbReference type="InterPro" id="IPR050194">
    <property type="entry name" value="Glycosyltransferase_grp1"/>
</dbReference>